<organism evidence="4 5">
    <name type="scientific">Corynebacterium choanae</name>
    <dbReference type="NCBI Taxonomy" id="1862358"/>
    <lineage>
        <taxon>Bacteria</taxon>
        <taxon>Bacillati</taxon>
        <taxon>Actinomycetota</taxon>
        <taxon>Actinomycetes</taxon>
        <taxon>Mycobacteriales</taxon>
        <taxon>Corynebacteriaceae</taxon>
        <taxon>Corynebacterium</taxon>
    </lineage>
</organism>
<gene>
    <name evidence="4" type="ORF">CCHOA_00950</name>
</gene>
<evidence type="ECO:0000259" key="3">
    <source>
        <dbReference type="Pfam" id="PF04069"/>
    </source>
</evidence>
<evidence type="ECO:0000313" key="5">
    <source>
        <dbReference type="Proteomes" id="UP000269019"/>
    </source>
</evidence>
<sequence length="366" mass="38364" precursor="true">MPHQRTRRRYGRLVVAGCFTATLVACTSDPTTGVDATSSSTAVAASDVPATGDPYTPRQPAREQATKTPQRTNLDQLDPRVTTNPDDADIVLGYCGGSELAFVNHLWAIVFANNGYTVADRGLIGPVRADCVNALQAGEISIMPDYSEALAQFFYTRELGREVPLGATNQQSMSALKTALPAGLALGKPVVADTATTVYANRGRVTPLAVTSLADLYRFGAIRVVVGAHTIADSRNISELFSAYQAGDVPLLGVADSPVSDAAALQAVADGDADLAFVSATTPIPAALQPQLVQLGDPDHRLPASKILALMSGKAVDGDARVGIRAINKFLTTEALATVQSRHADGESIIRLAREFAAAHPVSTTN</sequence>
<keyword evidence="5" id="KW-1185">Reference proteome</keyword>
<feature type="region of interest" description="Disordered" evidence="1">
    <location>
        <begin position="30"/>
        <end position="82"/>
    </location>
</feature>
<dbReference type="RefSeq" id="WP_123925814.1">
    <property type="nucleotide sequence ID" value="NZ_CP033896.1"/>
</dbReference>
<evidence type="ECO:0000313" key="4">
    <source>
        <dbReference type="EMBL" id="AZA12618.1"/>
    </source>
</evidence>
<dbReference type="GO" id="GO:0022857">
    <property type="term" value="F:transmembrane transporter activity"/>
    <property type="evidence" value="ECO:0007669"/>
    <property type="project" value="InterPro"/>
</dbReference>
<dbReference type="AlphaFoldDB" id="A0A3G6J6R8"/>
<evidence type="ECO:0000256" key="1">
    <source>
        <dbReference type="SAM" id="MobiDB-lite"/>
    </source>
</evidence>
<dbReference type="KEGG" id="ccho:CCHOA_00950"/>
<dbReference type="Gene3D" id="3.40.190.120">
    <property type="entry name" value="Osmoprotection protein (prox), domain 2"/>
    <property type="match status" value="1"/>
</dbReference>
<reference evidence="4 5" key="1">
    <citation type="submission" date="2018-11" db="EMBL/GenBank/DDBJ databases">
        <authorList>
            <person name="Kleinhagauer T."/>
            <person name="Glaeser S.P."/>
            <person name="Spergser J."/>
            <person name="Ruckert C."/>
            <person name="Kaempfer P."/>
            <person name="Busse H.-J."/>
        </authorList>
    </citation>
    <scope>NUCLEOTIDE SEQUENCE [LARGE SCALE GENOMIC DNA]</scope>
    <source>
        <strain evidence="4 5">200CH</strain>
    </source>
</reference>
<dbReference type="InterPro" id="IPR007210">
    <property type="entry name" value="ABC_Gly_betaine_transp_sub-bd"/>
</dbReference>
<keyword evidence="2" id="KW-0732">Signal</keyword>
<feature type="signal peptide" evidence="2">
    <location>
        <begin position="1"/>
        <end position="27"/>
    </location>
</feature>
<name>A0A3G6J6R8_9CORY</name>
<feature type="compositionally biased region" description="Polar residues" evidence="1">
    <location>
        <begin position="66"/>
        <end position="82"/>
    </location>
</feature>
<dbReference type="SUPFAM" id="SSF53850">
    <property type="entry name" value="Periplasmic binding protein-like II"/>
    <property type="match status" value="1"/>
</dbReference>
<feature type="domain" description="ABC-type glycine betaine transport system substrate-binding" evidence="3">
    <location>
        <begin position="89"/>
        <end position="357"/>
    </location>
</feature>
<feature type="chain" id="PRO_5038707848" evidence="2">
    <location>
        <begin position="28"/>
        <end position="366"/>
    </location>
</feature>
<protein>
    <submittedName>
        <fullName evidence="4">Substrate binding domain of ABC-type glycine betaine transport system</fullName>
    </submittedName>
</protein>
<dbReference type="OrthoDB" id="9781705at2"/>
<dbReference type="Pfam" id="PF04069">
    <property type="entry name" value="OpuAC"/>
    <property type="match status" value="1"/>
</dbReference>
<dbReference type="EMBL" id="CP033896">
    <property type="protein sequence ID" value="AZA12618.1"/>
    <property type="molecule type" value="Genomic_DNA"/>
</dbReference>
<dbReference type="PROSITE" id="PS51257">
    <property type="entry name" value="PROKAR_LIPOPROTEIN"/>
    <property type="match status" value="1"/>
</dbReference>
<proteinExistence type="predicted"/>
<dbReference type="GO" id="GO:0043190">
    <property type="term" value="C:ATP-binding cassette (ABC) transporter complex"/>
    <property type="evidence" value="ECO:0007669"/>
    <property type="project" value="InterPro"/>
</dbReference>
<feature type="compositionally biased region" description="Low complexity" evidence="1">
    <location>
        <begin position="31"/>
        <end position="51"/>
    </location>
</feature>
<accession>A0A3G6J6R8</accession>
<evidence type="ECO:0000256" key="2">
    <source>
        <dbReference type="SAM" id="SignalP"/>
    </source>
</evidence>
<dbReference type="Gene3D" id="3.40.190.10">
    <property type="entry name" value="Periplasmic binding protein-like II"/>
    <property type="match status" value="1"/>
</dbReference>
<dbReference type="Proteomes" id="UP000269019">
    <property type="component" value="Chromosome"/>
</dbReference>